<protein>
    <submittedName>
        <fullName evidence="2">HNH endonuclease</fullName>
    </submittedName>
</protein>
<accession>A0A7V5LZE0</accession>
<dbReference type="Proteomes" id="UP000886070">
    <property type="component" value="Unassembled WGS sequence"/>
</dbReference>
<dbReference type="InterPro" id="IPR052892">
    <property type="entry name" value="NA-targeting_endonuclease"/>
</dbReference>
<dbReference type="InterPro" id="IPR029471">
    <property type="entry name" value="HNH_5"/>
</dbReference>
<dbReference type="PANTHER" id="PTHR33877:SF2">
    <property type="entry name" value="OS07G0170200 PROTEIN"/>
    <property type="match status" value="1"/>
</dbReference>
<dbReference type="CDD" id="cd00085">
    <property type="entry name" value="HNHc"/>
    <property type="match status" value="1"/>
</dbReference>
<dbReference type="PANTHER" id="PTHR33877">
    <property type="entry name" value="SLL1193 PROTEIN"/>
    <property type="match status" value="1"/>
</dbReference>
<keyword evidence="2" id="KW-0255">Endonuclease</keyword>
<feature type="domain" description="HNH nuclease" evidence="1">
    <location>
        <begin position="96"/>
        <end position="149"/>
    </location>
</feature>
<reference evidence="2" key="1">
    <citation type="journal article" date="2020" name="mSystems">
        <title>Genome- and Community-Level Interaction Insights into Carbon Utilization and Element Cycling Functions of Hydrothermarchaeota in Hydrothermal Sediment.</title>
        <authorList>
            <person name="Zhou Z."/>
            <person name="Liu Y."/>
            <person name="Xu W."/>
            <person name="Pan J."/>
            <person name="Luo Z.H."/>
            <person name="Li M."/>
        </authorList>
    </citation>
    <scope>NUCLEOTIDE SEQUENCE [LARGE SCALE GENOMIC DNA]</scope>
    <source>
        <strain evidence="2">HyVt-92</strain>
    </source>
</reference>
<dbReference type="GO" id="GO:0004519">
    <property type="term" value="F:endonuclease activity"/>
    <property type="evidence" value="ECO:0007669"/>
    <property type="project" value="UniProtKB-KW"/>
</dbReference>
<sequence>MATDTLNANVLVLNKLWQVVDICSVRRAICLLYLRHAQVVVKEGGAFYTFGFEDWKDFSRNSRGDDFISTINYRLKVPKAIILMLYDRLPPRRVKFTRKNIYLRDNNTCQYCGRKLRTDQLNIDHVIPLSRGGKNTWENVVCSCISCNMRKGNKTLKEAGMRLIRKPRKPDWKTFVKNRFNTSEWESWKDFLDVAYWNVELEEDK</sequence>
<dbReference type="InterPro" id="IPR003615">
    <property type="entry name" value="HNH_nuc"/>
</dbReference>
<organism evidence="2">
    <name type="scientific">Aerophobetes bacterium</name>
    <dbReference type="NCBI Taxonomy" id="2030807"/>
    <lineage>
        <taxon>Bacteria</taxon>
        <taxon>Candidatus Aerophobota</taxon>
    </lineage>
</organism>
<dbReference type="Pfam" id="PF14279">
    <property type="entry name" value="HNH_5"/>
    <property type="match status" value="1"/>
</dbReference>
<dbReference type="AlphaFoldDB" id="A0A7V5LZE0"/>
<evidence type="ECO:0000313" key="2">
    <source>
        <dbReference type="EMBL" id="HHF98971.1"/>
    </source>
</evidence>
<evidence type="ECO:0000259" key="1">
    <source>
        <dbReference type="SMART" id="SM00507"/>
    </source>
</evidence>
<keyword evidence="2" id="KW-0378">Hydrolase</keyword>
<dbReference type="EMBL" id="DRTT01000157">
    <property type="protein sequence ID" value="HHF98971.1"/>
    <property type="molecule type" value="Genomic_DNA"/>
</dbReference>
<name>A0A7V5LZE0_UNCAE</name>
<keyword evidence="2" id="KW-0540">Nuclease</keyword>
<dbReference type="Gene3D" id="1.10.30.50">
    <property type="match status" value="1"/>
</dbReference>
<comment type="caution">
    <text evidence="2">The sequence shown here is derived from an EMBL/GenBank/DDBJ whole genome shotgun (WGS) entry which is preliminary data.</text>
</comment>
<proteinExistence type="predicted"/>
<dbReference type="SMART" id="SM00507">
    <property type="entry name" value="HNHc"/>
    <property type="match status" value="1"/>
</dbReference>
<gene>
    <name evidence="2" type="ORF">ENL39_05755</name>
</gene>